<dbReference type="Gene3D" id="3.30.40.10">
    <property type="entry name" value="Zinc/RING finger domain, C3HC4 (zinc finger)"/>
    <property type="match status" value="1"/>
</dbReference>
<dbReference type="STRING" id="743788.S8EUE7"/>
<dbReference type="InterPro" id="IPR013083">
    <property type="entry name" value="Znf_RING/FYVE/PHD"/>
</dbReference>
<keyword evidence="2 4" id="KW-0863">Zinc-finger</keyword>
<keyword evidence="3" id="KW-0862">Zinc</keyword>
<dbReference type="SUPFAM" id="SSF57850">
    <property type="entry name" value="RING/U-box"/>
    <property type="match status" value="1"/>
</dbReference>
<name>S8EUE7_FOMSC</name>
<evidence type="ECO:0000256" key="4">
    <source>
        <dbReference type="PROSITE-ProRule" id="PRU00175"/>
    </source>
</evidence>
<dbReference type="EMBL" id="KE504285">
    <property type="protein sequence ID" value="EPS93285.1"/>
    <property type="molecule type" value="Genomic_DNA"/>
</dbReference>
<dbReference type="GO" id="GO:0061630">
    <property type="term" value="F:ubiquitin protein ligase activity"/>
    <property type="evidence" value="ECO:0007669"/>
    <property type="project" value="InterPro"/>
</dbReference>
<dbReference type="AlphaFoldDB" id="S8EUE7"/>
<dbReference type="PROSITE" id="PS50089">
    <property type="entry name" value="ZF_RING_2"/>
    <property type="match status" value="1"/>
</dbReference>
<dbReference type="GO" id="GO:0006511">
    <property type="term" value="P:ubiquitin-dependent protein catabolic process"/>
    <property type="evidence" value="ECO:0007669"/>
    <property type="project" value="TreeGrafter"/>
</dbReference>
<evidence type="ECO:0000256" key="1">
    <source>
        <dbReference type="ARBA" id="ARBA00022723"/>
    </source>
</evidence>
<dbReference type="SMART" id="SM00184">
    <property type="entry name" value="RING"/>
    <property type="match status" value="1"/>
</dbReference>
<evidence type="ECO:0000256" key="2">
    <source>
        <dbReference type="ARBA" id="ARBA00022771"/>
    </source>
</evidence>
<reference evidence="6 7" key="1">
    <citation type="journal article" date="2012" name="Science">
        <title>The Paleozoic origin of enzymatic lignin decomposition reconstructed from 31 fungal genomes.</title>
        <authorList>
            <person name="Floudas D."/>
            <person name="Binder M."/>
            <person name="Riley R."/>
            <person name="Barry K."/>
            <person name="Blanchette R.A."/>
            <person name="Henrissat B."/>
            <person name="Martinez A.T."/>
            <person name="Otillar R."/>
            <person name="Spatafora J.W."/>
            <person name="Yadav J.S."/>
            <person name="Aerts A."/>
            <person name="Benoit I."/>
            <person name="Boyd A."/>
            <person name="Carlson A."/>
            <person name="Copeland A."/>
            <person name="Coutinho P.M."/>
            <person name="de Vries R.P."/>
            <person name="Ferreira P."/>
            <person name="Findley K."/>
            <person name="Foster B."/>
            <person name="Gaskell J."/>
            <person name="Glotzer D."/>
            <person name="Gorecki P."/>
            <person name="Heitman J."/>
            <person name="Hesse C."/>
            <person name="Hori C."/>
            <person name="Igarashi K."/>
            <person name="Jurgens J.A."/>
            <person name="Kallen N."/>
            <person name="Kersten P."/>
            <person name="Kohler A."/>
            <person name="Kuees U."/>
            <person name="Kumar T.K.A."/>
            <person name="Kuo A."/>
            <person name="LaButti K."/>
            <person name="Larrondo L.F."/>
            <person name="Lindquist E."/>
            <person name="Ling A."/>
            <person name="Lombard V."/>
            <person name="Lucas S."/>
            <person name="Lundell T."/>
            <person name="Martin R."/>
            <person name="McLaughlin D.J."/>
            <person name="Morgenstern I."/>
            <person name="Morin E."/>
            <person name="Murat C."/>
            <person name="Nagy L.G."/>
            <person name="Nolan M."/>
            <person name="Ohm R.A."/>
            <person name="Patyshakuliyeva A."/>
            <person name="Rokas A."/>
            <person name="Ruiz-Duenas F.J."/>
            <person name="Sabat G."/>
            <person name="Salamov A."/>
            <person name="Samejima M."/>
            <person name="Schmutz J."/>
            <person name="Slot J.C."/>
            <person name="St John F."/>
            <person name="Stenlid J."/>
            <person name="Sun H."/>
            <person name="Sun S."/>
            <person name="Syed K."/>
            <person name="Tsang A."/>
            <person name="Wiebenga A."/>
            <person name="Young D."/>
            <person name="Pisabarro A."/>
            <person name="Eastwood D.C."/>
            <person name="Martin F."/>
            <person name="Cullen D."/>
            <person name="Grigoriev I.V."/>
            <person name="Hibbett D.S."/>
        </authorList>
    </citation>
    <scope>NUCLEOTIDE SEQUENCE</scope>
    <source>
        <strain evidence="7">FP-58527</strain>
    </source>
</reference>
<evidence type="ECO:0000313" key="7">
    <source>
        <dbReference type="Proteomes" id="UP000015241"/>
    </source>
</evidence>
<dbReference type="GO" id="GO:0032183">
    <property type="term" value="F:SUMO binding"/>
    <property type="evidence" value="ECO:0007669"/>
    <property type="project" value="TreeGrafter"/>
</dbReference>
<dbReference type="Pfam" id="PF00097">
    <property type="entry name" value="zf-C3HC4"/>
    <property type="match status" value="1"/>
</dbReference>
<accession>S8EUE7</accession>
<sequence length="85" mass="8991">EPLSAYSCPVCFCPPVRATMAPCGHVCCGECLFTAIKTTMQRASYTAPVGERLMARCPVCRAPIPGWDGQGGGVIGLKPKLVYSL</sequence>
<protein>
    <recommendedName>
        <fullName evidence="5">RING-type domain-containing protein</fullName>
    </recommendedName>
</protein>
<dbReference type="GO" id="GO:0008270">
    <property type="term" value="F:zinc ion binding"/>
    <property type="evidence" value="ECO:0007669"/>
    <property type="project" value="UniProtKB-KW"/>
</dbReference>
<dbReference type="PANTHER" id="PTHR47094">
    <property type="entry name" value="ELFLESS, ISOFORM B"/>
    <property type="match status" value="1"/>
</dbReference>
<feature type="domain" description="RING-type" evidence="5">
    <location>
        <begin position="8"/>
        <end position="61"/>
    </location>
</feature>
<dbReference type="eggNOG" id="KOG0320">
    <property type="taxonomic scope" value="Eukaryota"/>
</dbReference>
<evidence type="ECO:0000259" key="5">
    <source>
        <dbReference type="PROSITE" id="PS50089"/>
    </source>
</evidence>
<feature type="non-terminal residue" evidence="6">
    <location>
        <position position="85"/>
    </location>
</feature>
<evidence type="ECO:0000256" key="3">
    <source>
        <dbReference type="ARBA" id="ARBA00022833"/>
    </source>
</evidence>
<evidence type="ECO:0000313" key="6">
    <source>
        <dbReference type="EMBL" id="EPS93285.1"/>
    </source>
</evidence>
<proteinExistence type="predicted"/>
<dbReference type="InterPro" id="IPR001841">
    <property type="entry name" value="Znf_RING"/>
</dbReference>
<keyword evidence="7" id="KW-1185">Reference proteome</keyword>
<dbReference type="GO" id="GO:0033768">
    <property type="term" value="C:SUMO-targeted ubiquitin ligase complex"/>
    <property type="evidence" value="ECO:0007669"/>
    <property type="project" value="TreeGrafter"/>
</dbReference>
<keyword evidence="1" id="KW-0479">Metal-binding</keyword>
<organism evidence="6 7">
    <name type="scientific">Fomitopsis schrenkii</name>
    <name type="common">Brown rot fungus</name>
    <dbReference type="NCBI Taxonomy" id="2126942"/>
    <lineage>
        <taxon>Eukaryota</taxon>
        <taxon>Fungi</taxon>
        <taxon>Dikarya</taxon>
        <taxon>Basidiomycota</taxon>
        <taxon>Agaricomycotina</taxon>
        <taxon>Agaricomycetes</taxon>
        <taxon>Polyporales</taxon>
        <taxon>Fomitopsis</taxon>
    </lineage>
</organism>
<dbReference type="HOGENOM" id="CLU_175718_0_0_1"/>
<dbReference type="Proteomes" id="UP000015241">
    <property type="component" value="Unassembled WGS sequence"/>
</dbReference>
<dbReference type="PANTHER" id="PTHR47094:SF1">
    <property type="entry name" value="RING-TYPE E3 UBIQUITIN TRANSFERASE"/>
    <property type="match status" value="1"/>
</dbReference>
<dbReference type="InterPro" id="IPR018957">
    <property type="entry name" value="Znf_C3HC4_RING-type"/>
</dbReference>
<dbReference type="OrthoDB" id="6270329at2759"/>
<feature type="non-terminal residue" evidence="6">
    <location>
        <position position="1"/>
    </location>
</feature>
<gene>
    <name evidence="6" type="ORF">FOMPIDRAFT_9293</name>
</gene>
<dbReference type="InParanoid" id="S8EUE7"/>
<dbReference type="GO" id="GO:0140082">
    <property type="term" value="F:SUMO-ubiquitin ligase activity"/>
    <property type="evidence" value="ECO:0007669"/>
    <property type="project" value="TreeGrafter"/>
</dbReference>
<dbReference type="InterPro" id="IPR049627">
    <property type="entry name" value="SLX8"/>
</dbReference>